<reference evidence="7" key="1">
    <citation type="submission" date="2021-10" db="EMBL/GenBank/DDBJ databases">
        <title>De novo Genome Assembly of Clathrus columnatus (Basidiomycota, Fungi) Using Illumina and Nanopore Sequence Data.</title>
        <authorList>
            <person name="Ogiso-Tanaka E."/>
            <person name="Itagaki H."/>
            <person name="Hosoya T."/>
            <person name="Hosaka K."/>
        </authorList>
    </citation>
    <scope>NUCLEOTIDE SEQUENCE</scope>
    <source>
        <strain evidence="7">MO-923</strain>
    </source>
</reference>
<dbReference type="Pfam" id="PF08031">
    <property type="entry name" value="BBE"/>
    <property type="match status" value="1"/>
</dbReference>
<dbReference type="PROSITE" id="PS51387">
    <property type="entry name" value="FAD_PCMH"/>
    <property type="match status" value="1"/>
</dbReference>
<organism evidence="7 8">
    <name type="scientific">Clathrus columnatus</name>
    <dbReference type="NCBI Taxonomy" id="1419009"/>
    <lineage>
        <taxon>Eukaryota</taxon>
        <taxon>Fungi</taxon>
        <taxon>Dikarya</taxon>
        <taxon>Basidiomycota</taxon>
        <taxon>Agaricomycotina</taxon>
        <taxon>Agaricomycetes</taxon>
        <taxon>Phallomycetidae</taxon>
        <taxon>Phallales</taxon>
        <taxon>Clathraceae</taxon>
        <taxon>Clathrus</taxon>
    </lineage>
</organism>
<dbReference type="GO" id="GO:0016491">
    <property type="term" value="F:oxidoreductase activity"/>
    <property type="evidence" value="ECO:0007669"/>
    <property type="project" value="UniProtKB-KW"/>
</dbReference>
<dbReference type="AlphaFoldDB" id="A0AAV5A6P0"/>
<evidence type="ECO:0000256" key="1">
    <source>
        <dbReference type="ARBA" id="ARBA00005466"/>
    </source>
</evidence>
<dbReference type="PANTHER" id="PTHR42973">
    <property type="entry name" value="BINDING OXIDOREDUCTASE, PUTATIVE (AFU_ORTHOLOGUE AFUA_1G17690)-RELATED"/>
    <property type="match status" value="1"/>
</dbReference>
<proteinExistence type="inferred from homology"/>
<name>A0AAV5A6P0_9AGAM</name>
<dbReference type="PANTHER" id="PTHR42973:SF17">
    <property type="entry name" value="OXIDASE, PUTATIVE (AFU_ORTHOLOGUE AFUA_6G14340)-RELATED"/>
    <property type="match status" value="1"/>
</dbReference>
<evidence type="ECO:0000256" key="3">
    <source>
        <dbReference type="ARBA" id="ARBA00022827"/>
    </source>
</evidence>
<evidence type="ECO:0000256" key="4">
    <source>
        <dbReference type="ARBA" id="ARBA00023002"/>
    </source>
</evidence>
<dbReference type="PROSITE" id="PS00862">
    <property type="entry name" value="OX2_COVAL_FAD"/>
    <property type="match status" value="1"/>
</dbReference>
<dbReference type="InterPro" id="IPR012951">
    <property type="entry name" value="BBE"/>
</dbReference>
<keyword evidence="2" id="KW-0285">Flavoprotein</keyword>
<dbReference type="InterPro" id="IPR050416">
    <property type="entry name" value="FAD-linked_Oxidoreductase"/>
</dbReference>
<feature type="region of interest" description="Disordered" evidence="5">
    <location>
        <begin position="485"/>
        <end position="515"/>
    </location>
</feature>
<gene>
    <name evidence="7" type="ORF">Clacol_004503</name>
</gene>
<dbReference type="Pfam" id="PF01565">
    <property type="entry name" value="FAD_binding_4"/>
    <property type="match status" value="1"/>
</dbReference>
<dbReference type="SUPFAM" id="SSF56176">
    <property type="entry name" value="FAD-binding/transporter-associated domain-like"/>
    <property type="match status" value="1"/>
</dbReference>
<evidence type="ECO:0000256" key="2">
    <source>
        <dbReference type="ARBA" id="ARBA00022630"/>
    </source>
</evidence>
<comment type="caution">
    <text evidence="7">The sequence shown here is derived from an EMBL/GenBank/DDBJ whole genome shotgun (WGS) entry which is preliminary data.</text>
</comment>
<feature type="domain" description="FAD-binding PCMH-type" evidence="6">
    <location>
        <begin position="61"/>
        <end position="234"/>
    </location>
</feature>
<dbReference type="Gene3D" id="3.40.462.20">
    <property type="match status" value="1"/>
</dbReference>
<evidence type="ECO:0000256" key="5">
    <source>
        <dbReference type="SAM" id="MobiDB-lite"/>
    </source>
</evidence>
<dbReference type="InterPro" id="IPR036318">
    <property type="entry name" value="FAD-bd_PCMH-like_sf"/>
</dbReference>
<accession>A0AAV5A6P0</accession>
<keyword evidence="4" id="KW-0560">Oxidoreductase</keyword>
<comment type="similarity">
    <text evidence="1">Belongs to the oxygen-dependent FAD-linked oxidoreductase family.</text>
</comment>
<dbReference type="InterPro" id="IPR006094">
    <property type="entry name" value="Oxid_FAD_bind_N"/>
</dbReference>
<evidence type="ECO:0000313" key="7">
    <source>
        <dbReference type="EMBL" id="GJJ10277.1"/>
    </source>
</evidence>
<keyword evidence="8" id="KW-1185">Reference proteome</keyword>
<protein>
    <recommendedName>
        <fullName evidence="6">FAD-binding PCMH-type domain-containing protein</fullName>
    </recommendedName>
</protein>
<dbReference type="InterPro" id="IPR006093">
    <property type="entry name" value="Oxy_OxRdtase_FAD_BS"/>
</dbReference>
<dbReference type="Proteomes" id="UP001050691">
    <property type="component" value="Unassembled WGS sequence"/>
</dbReference>
<dbReference type="InterPro" id="IPR016166">
    <property type="entry name" value="FAD-bd_PCMH"/>
</dbReference>
<dbReference type="InterPro" id="IPR016169">
    <property type="entry name" value="FAD-bd_PCMH_sub2"/>
</dbReference>
<keyword evidence="3" id="KW-0274">FAD</keyword>
<evidence type="ECO:0000259" key="6">
    <source>
        <dbReference type="PROSITE" id="PS51387"/>
    </source>
</evidence>
<dbReference type="EMBL" id="BPWL01000005">
    <property type="protein sequence ID" value="GJJ10277.1"/>
    <property type="molecule type" value="Genomic_DNA"/>
</dbReference>
<evidence type="ECO:0000313" key="8">
    <source>
        <dbReference type="Proteomes" id="UP001050691"/>
    </source>
</evidence>
<dbReference type="GO" id="GO:0071949">
    <property type="term" value="F:FAD binding"/>
    <property type="evidence" value="ECO:0007669"/>
    <property type="project" value="InterPro"/>
</dbReference>
<dbReference type="Gene3D" id="3.30.465.10">
    <property type="match status" value="1"/>
</dbReference>
<sequence length="515" mass="56922">MGLTHSRHPKPNKPTDIPPQSFSHIQLQFLENLFKAEFKGKILQKGSGDYTGEITPWNLRCAPKPLAIVYPLNADEVATVVRIATKHGIPVQPRSGGHSFASYSLGGKDDALVVDLSKMNTVVVDQTTWRATIGGGTRLKKVTDELYNQGQRTMAHGICPQVGIGGHATVGGQGPLSRMYGLTLDHVVEMEVVLADGSITRVNEEINSDLFFALRGAGASFGIVTQFIFETHPVPEATTNYTFQLKYGTHEELATIFLQWQDFISSPAVSNDRAFNSLITITSNIILIQGSRLGSRDDFETSEIFVSMKKMFTVDIKTHELDWLGSIVNWATIAVESLAGSMNIPLYMKSLSVRQNKLLTPETVHAWFDYMHNNSPKDAVWVIIGDMQGGRISDFPNDSTAYSLRDCMYTLCAYSIGGVPYPDDALAYMNGMIHTISTNMPDGNFGVYPGYVDPLIPNTQWPTQYWGENYPRLLAIKKKYDPTNTFSNPQSVGADRRPPAKPAFQMKGSQPVLNV</sequence>